<proteinExistence type="predicted"/>
<gene>
    <name evidence="1" type="ORF">TBIB3V08_LOCUS4632</name>
</gene>
<evidence type="ECO:0000313" key="1">
    <source>
        <dbReference type="EMBL" id="CAD7442193.1"/>
    </source>
</evidence>
<name>A0A7R9EVQ4_9NEOP</name>
<organism evidence="1">
    <name type="scientific">Timema bartmani</name>
    <dbReference type="NCBI Taxonomy" id="61472"/>
    <lineage>
        <taxon>Eukaryota</taxon>
        <taxon>Metazoa</taxon>
        <taxon>Ecdysozoa</taxon>
        <taxon>Arthropoda</taxon>
        <taxon>Hexapoda</taxon>
        <taxon>Insecta</taxon>
        <taxon>Pterygota</taxon>
        <taxon>Neoptera</taxon>
        <taxon>Polyneoptera</taxon>
        <taxon>Phasmatodea</taxon>
        <taxon>Timematodea</taxon>
        <taxon>Timematoidea</taxon>
        <taxon>Timematidae</taxon>
        <taxon>Timema</taxon>
    </lineage>
</organism>
<accession>A0A7R9EVQ4</accession>
<reference evidence="1" key="1">
    <citation type="submission" date="2020-11" db="EMBL/GenBank/DDBJ databases">
        <authorList>
            <person name="Tran Van P."/>
        </authorList>
    </citation>
    <scope>NUCLEOTIDE SEQUENCE</scope>
</reference>
<dbReference type="AlphaFoldDB" id="A0A7R9EVQ4"/>
<sequence length="103" mass="11838">MVADANSQFWMSPGFSRHMYPVHYYTFPFCSLLEDLVSHGEDISPQVFLEEMLEIPTGPLMTQLAKWSLYTEVAVISQSTGLQYKYGEHFLELQSPDKPRFGV</sequence>
<protein>
    <submittedName>
        <fullName evidence="1">Uncharacterized protein</fullName>
    </submittedName>
</protein>
<dbReference type="EMBL" id="OD565605">
    <property type="protein sequence ID" value="CAD7442193.1"/>
    <property type="molecule type" value="Genomic_DNA"/>
</dbReference>